<dbReference type="Proteomes" id="UP000307244">
    <property type="component" value="Unassembled WGS sequence"/>
</dbReference>
<gene>
    <name evidence="1" type="ORF">FA047_02975</name>
</gene>
<evidence type="ECO:0000313" key="2">
    <source>
        <dbReference type="Proteomes" id="UP000307244"/>
    </source>
</evidence>
<dbReference type="RefSeq" id="WP_136834489.1">
    <property type="nucleotide sequence ID" value="NZ_SWBQ01000001.1"/>
</dbReference>
<dbReference type="AlphaFoldDB" id="A0A4U1CNJ8"/>
<dbReference type="OrthoDB" id="582680at2"/>
<dbReference type="EMBL" id="SWBQ01000001">
    <property type="protein sequence ID" value="TKC09074.1"/>
    <property type="molecule type" value="Genomic_DNA"/>
</dbReference>
<keyword evidence="2" id="KW-1185">Reference proteome</keyword>
<dbReference type="Pfam" id="PF14106">
    <property type="entry name" value="DUF4279"/>
    <property type="match status" value="1"/>
</dbReference>
<sequence>MENVTLALKIHDFECSIEAINKKLGIDATESWLKGEIIPNRDGSITRKNSSWIIKSSIENSEFINQGIDDLLMSINENELLAFSHKYLCELSIVMKCRNENNIGLNFNKEVIKKLSSLGIELDVDIYMLSNV</sequence>
<protein>
    <submittedName>
        <fullName evidence="1">DUF4279 domain-containing protein</fullName>
    </submittedName>
</protein>
<comment type="caution">
    <text evidence="1">The sequence shown here is derived from an EMBL/GenBank/DDBJ whole genome shotgun (WGS) entry which is preliminary data.</text>
</comment>
<accession>A0A4U1CNJ8</accession>
<evidence type="ECO:0000313" key="1">
    <source>
        <dbReference type="EMBL" id="TKC09074.1"/>
    </source>
</evidence>
<organism evidence="1 2">
    <name type="scientific">Pedobacter frigoris</name>
    <dbReference type="NCBI Taxonomy" id="2571272"/>
    <lineage>
        <taxon>Bacteria</taxon>
        <taxon>Pseudomonadati</taxon>
        <taxon>Bacteroidota</taxon>
        <taxon>Sphingobacteriia</taxon>
        <taxon>Sphingobacteriales</taxon>
        <taxon>Sphingobacteriaceae</taxon>
        <taxon>Pedobacter</taxon>
    </lineage>
</organism>
<reference evidence="1 2" key="1">
    <citation type="submission" date="2019-04" db="EMBL/GenBank/DDBJ databases">
        <title>Pedobacter sp. RP-3-15 sp. nov., isolated from Arctic soil.</title>
        <authorList>
            <person name="Dahal R.H."/>
            <person name="Kim D.-U."/>
        </authorList>
    </citation>
    <scope>NUCLEOTIDE SEQUENCE [LARGE SCALE GENOMIC DNA]</scope>
    <source>
        <strain evidence="1 2">RP-3-15</strain>
    </source>
</reference>
<name>A0A4U1CNJ8_9SPHI</name>
<dbReference type="InterPro" id="IPR025459">
    <property type="entry name" value="DUF4279"/>
</dbReference>
<proteinExistence type="predicted"/>